<evidence type="ECO:0000313" key="3">
    <source>
        <dbReference type="Proteomes" id="UP000239458"/>
    </source>
</evidence>
<comment type="caution">
    <text evidence="2">The sequence shown here is derived from an EMBL/GenBank/DDBJ whole genome shotgun (WGS) entry which is preliminary data.</text>
</comment>
<organism evidence="2 3">
    <name type="scientific">Pseudomonas cedrina</name>
    <dbReference type="NCBI Taxonomy" id="651740"/>
    <lineage>
        <taxon>Bacteria</taxon>
        <taxon>Pseudomonadati</taxon>
        <taxon>Pseudomonadota</taxon>
        <taxon>Gammaproteobacteria</taxon>
        <taxon>Pseudomonadales</taxon>
        <taxon>Pseudomonadaceae</taxon>
        <taxon>Pseudomonas</taxon>
    </lineage>
</organism>
<dbReference type="Proteomes" id="UP000239458">
    <property type="component" value="Unassembled WGS sequence"/>
</dbReference>
<feature type="compositionally biased region" description="Basic and acidic residues" evidence="1">
    <location>
        <begin position="48"/>
        <end position="64"/>
    </location>
</feature>
<dbReference type="EMBL" id="PCQE01000020">
    <property type="protein sequence ID" value="PRC03975.1"/>
    <property type="molecule type" value="Genomic_DNA"/>
</dbReference>
<gene>
    <name evidence="2" type="ORF">CQ006_14030</name>
</gene>
<protein>
    <submittedName>
        <fullName evidence="2">Uncharacterized protein</fullName>
    </submittedName>
</protein>
<accession>A0A2S9DQ21</accession>
<feature type="region of interest" description="Disordered" evidence="1">
    <location>
        <begin position="45"/>
        <end position="64"/>
    </location>
</feature>
<evidence type="ECO:0000256" key="1">
    <source>
        <dbReference type="SAM" id="MobiDB-lite"/>
    </source>
</evidence>
<proteinExistence type="predicted"/>
<evidence type="ECO:0000313" key="2">
    <source>
        <dbReference type="EMBL" id="PRC03975.1"/>
    </source>
</evidence>
<name>A0A2S9DQ21_PSECE</name>
<reference evidence="2 3" key="1">
    <citation type="submission" date="2017-09" db="EMBL/GenBank/DDBJ databases">
        <title>Genomic, metabolic, and phenotypic characteristics of bacterial isolates from the natural microbiome of the model nematode Caenorhabditis elegans.</title>
        <authorList>
            <person name="Zimmermann J."/>
            <person name="Obeng N."/>
            <person name="Yang W."/>
            <person name="Obeng O."/>
            <person name="Kissoyan K."/>
            <person name="Pees B."/>
            <person name="Dirksen P."/>
            <person name="Hoppner M."/>
            <person name="Franke A."/>
            <person name="Rosenstiel P."/>
            <person name="Leippe M."/>
            <person name="Dierking K."/>
            <person name="Kaleta C."/>
            <person name="Schulenburg H."/>
        </authorList>
    </citation>
    <scope>NUCLEOTIDE SEQUENCE [LARGE SCALE GENOMIC DNA]</scope>
    <source>
        <strain evidence="2 3">MYb184</strain>
    </source>
</reference>
<sequence>MAITIAAIRNMLNMARGHEELERKVAQTHELSQLMDKLSSAKIEMPLEDTHRPVGFDEPKKNPP</sequence>
<dbReference type="AlphaFoldDB" id="A0A2S9DQ21"/>